<dbReference type="EMBL" id="FQ790302">
    <property type="protein sequence ID" value="CCD49418.1"/>
    <property type="molecule type" value="Genomic_DNA"/>
</dbReference>
<organism evidence="3 4">
    <name type="scientific">Botryotinia fuckeliana (strain T4)</name>
    <name type="common">Noble rot fungus</name>
    <name type="synonym">Botrytis cinerea</name>
    <dbReference type="NCBI Taxonomy" id="999810"/>
    <lineage>
        <taxon>Eukaryota</taxon>
        <taxon>Fungi</taxon>
        <taxon>Dikarya</taxon>
        <taxon>Ascomycota</taxon>
        <taxon>Pezizomycotina</taxon>
        <taxon>Leotiomycetes</taxon>
        <taxon>Helotiales</taxon>
        <taxon>Sclerotiniaceae</taxon>
        <taxon>Botrytis</taxon>
    </lineage>
</organism>
<dbReference type="InterPro" id="IPR002347">
    <property type="entry name" value="SDR_fam"/>
</dbReference>
<comment type="similarity">
    <text evidence="1">Belongs to the short-chain dehydrogenases/reductases (SDR) family.</text>
</comment>
<dbReference type="Proteomes" id="UP000008177">
    <property type="component" value="Unplaced contigs"/>
</dbReference>
<evidence type="ECO:0000313" key="3">
    <source>
        <dbReference type="EMBL" id="CCD49418.1"/>
    </source>
</evidence>
<dbReference type="HOGENOM" id="CLU_010194_44_0_1"/>
<dbReference type="FunCoup" id="G2YA41">
    <property type="interactions" value="231"/>
</dbReference>
<dbReference type="Pfam" id="PF00106">
    <property type="entry name" value="adh_short"/>
    <property type="match status" value="1"/>
</dbReference>
<name>G2YA41_BOTF4</name>
<dbReference type="PANTHER" id="PTHR24320">
    <property type="entry name" value="RETINOL DEHYDROGENASE"/>
    <property type="match status" value="1"/>
</dbReference>
<sequence>MSFFLSLISIQEFEFPFYYLETIAFRMSNRYAAAHEKLLGPGDHRPTALQVVKDEELEGKLKDKVVLITGCSAGLGVDTARAMFATGATLFLTARNPTRARVALGELAESPHVHILEMDQTSLKSVRACAASFLEQSKTLNIMINNAGIMAVPEATTEDGFESQFQTNHLSHFLLFYLLKPTLLASTTPEFASRVINLSSLGHRRGEPDLDNINLTGCYDKWRAYGSSKTCNIWMANEIKRRYGSKHLHAFSVHPGGVVTPLWNSMKTEDIDHLRSQEGFDESLKSPEQGAATTVWGAIAKYLEGYGGKYLDDVQIASPWTPDQPFALPGWAPHAHDEEREGKLWKLSLDMAGLKDTDF</sequence>
<protein>
    <submittedName>
        <fullName evidence="3">Similar to short-chain dehydrogenase/reductase</fullName>
    </submittedName>
</protein>
<evidence type="ECO:0000256" key="2">
    <source>
        <dbReference type="ARBA" id="ARBA00023002"/>
    </source>
</evidence>
<dbReference type="Gene3D" id="3.40.50.720">
    <property type="entry name" value="NAD(P)-binding Rossmann-like Domain"/>
    <property type="match status" value="1"/>
</dbReference>
<proteinExistence type="inferred from homology"/>
<reference evidence="4" key="1">
    <citation type="journal article" date="2011" name="PLoS Genet.">
        <title>Genomic analysis of the necrotrophic fungal pathogens Sclerotinia sclerotiorum and Botrytis cinerea.</title>
        <authorList>
            <person name="Amselem J."/>
            <person name="Cuomo C.A."/>
            <person name="van Kan J.A."/>
            <person name="Viaud M."/>
            <person name="Benito E.P."/>
            <person name="Couloux A."/>
            <person name="Coutinho P.M."/>
            <person name="de Vries R.P."/>
            <person name="Dyer P.S."/>
            <person name="Fillinger S."/>
            <person name="Fournier E."/>
            <person name="Gout L."/>
            <person name="Hahn M."/>
            <person name="Kohn L."/>
            <person name="Lapalu N."/>
            <person name="Plummer K.M."/>
            <person name="Pradier J.M."/>
            <person name="Quevillon E."/>
            <person name="Sharon A."/>
            <person name="Simon A."/>
            <person name="ten Have A."/>
            <person name="Tudzynski B."/>
            <person name="Tudzynski P."/>
            <person name="Wincker P."/>
            <person name="Andrew M."/>
            <person name="Anthouard V."/>
            <person name="Beever R.E."/>
            <person name="Beffa R."/>
            <person name="Benoit I."/>
            <person name="Bouzid O."/>
            <person name="Brault B."/>
            <person name="Chen Z."/>
            <person name="Choquer M."/>
            <person name="Collemare J."/>
            <person name="Cotton P."/>
            <person name="Danchin E.G."/>
            <person name="Da Silva C."/>
            <person name="Gautier A."/>
            <person name="Giraud C."/>
            <person name="Giraud T."/>
            <person name="Gonzalez C."/>
            <person name="Grossetete S."/>
            <person name="Guldener U."/>
            <person name="Henrissat B."/>
            <person name="Howlett B.J."/>
            <person name="Kodira C."/>
            <person name="Kretschmer M."/>
            <person name="Lappartient A."/>
            <person name="Leroch M."/>
            <person name="Levis C."/>
            <person name="Mauceli E."/>
            <person name="Neuveglise C."/>
            <person name="Oeser B."/>
            <person name="Pearson M."/>
            <person name="Poulain J."/>
            <person name="Poussereau N."/>
            <person name="Quesneville H."/>
            <person name="Rascle C."/>
            <person name="Schumacher J."/>
            <person name="Segurens B."/>
            <person name="Sexton A."/>
            <person name="Silva E."/>
            <person name="Sirven C."/>
            <person name="Soanes D.M."/>
            <person name="Talbot N.J."/>
            <person name="Templeton M."/>
            <person name="Yandava C."/>
            <person name="Yarden O."/>
            <person name="Zeng Q."/>
            <person name="Rollins J.A."/>
            <person name="Lebrun M.H."/>
            <person name="Dickman M."/>
        </authorList>
    </citation>
    <scope>NUCLEOTIDE SEQUENCE [LARGE SCALE GENOMIC DNA]</scope>
    <source>
        <strain evidence="4">T4</strain>
    </source>
</reference>
<dbReference type="STRING" id="999810.G2YA41"/>
<evidence type="ECO:0000313" key="4">
    <source>
        <dbReference type="Proteomes" id="UP000008177"/>
    </source>
</evidence>
<dbReference type="GO" id="GO:0016491">
    <property type="term" value="F:oxidoreductase activity"/>
    <property type="evidence" value="ECO:0007669"/>
    <property type="project" value="UniProtKB-KW"/>
</dbReference>
<dbReference type="PRINTS" id="PR00081">
    <property type="entry name" value="GDHRDH"/>
</dbReference>
<dbReference type="InterPro" id="IPR036291">
    <property type="entry name" value="NAD(P)-bd_dom_sf"/>
</dbReference>
<dbReference type="InParanoid" id="G2YA41"/>
<dbReference type="SUPFAM" id="SSF51735">
    <property type="entry name" value="NAD(P)-binding Rossmann-fold domains"/>
    <property type="match status" value="1"/>
</dbReference>
<dbReference type="AlphaFoldDB" id="G2YA41"/>
<dbReference type="PANTHER" id="PTHR24320:SF272">
    <property type="entry name" value="NAD(P)-BINDING ROSSMANN-FOLD SUPERFAMILY PROTEIN"/>
    <property type="match status" value="1"/>
</dbReference>
<evidence type="ECO:0000256" key="1">
    <source>
        <dbReference type="ARBA" id="ARBA00006484"/>
    </source>
</evidence>
<accession>G2YA41</accession>
<dbReference type="OrthoDB" id="191139at2759"/>
<gene>
    <name evidence="3" type="ORF">BofuT4_P027880.1</name>
</gene>
<dbReference type="eggNOG" id="KOG1208">
    <property type="taxonomic scope" value="Eukaryota"/>
</dbReference>
<keyword evidence="2" id="KW-0560">Oxidoreductase</keyword>